<dbReference type="EMBL" id="GL538169">
    <property type="protein sequence ID" value="EFQ84918.1"/>
    <property type="molecule type" value="Genomic_DNA"/>
</dbReference>
<evidence type="ECO:0000313" key="5">
    <source>
        <dbReference type="Proteomes" id="UP000001067"/>
    </source>
</evidence>
<dbReference type="InterPro" id="IPR010905">
    <property type="entry name" value="Glyco_hydro_88"/>
</dbReference>
<dbReference type="Pfam" id="PF07470">
    <property type="entry name" value="Glyco_hydro_88"/>
    <property type="match status" value="1"/>
</dbReference>
<dbReference type="AlphaFoldDB" id="E3SAS5"/>
<dbReference type="PANTHER" id="PTHR33886">
    <property type="entry name" value="UNSATURATED RHAMNOGALACTURONAN HYDROLASE (EUROFUNG)"/>
    <property type="match status" value="1"/>
</dbReference>
<dbReference type="GO" id="GO:0016787">
    <property type="term" value="F:hydrolase activity"/>
    <property type="evidence" value="ECO:0007669"/>
    <property type="project" value="UniProtKB-KW"/>
</dbReference>
<dbReference type="PANTHER" id="PTHR33886:SF9">
    <property type="entry name" value="UNSATURATED RHAMNOGALACTURONAN HYDROLASE (EUROFUNG)"/>
    <property type="match status" value="1"/>
</dbReference>
<evidence type="ECO:0000256" key="3">
    <source>
        <dbReference type="SAM" id="SignalP"/>
    </source>
</evidence>
<gene>
    <name evidence="4" type="ORF">PTT_20299</name>
</gene>
<evidence type="ECO:0000313" key="4">
    <source>
        <dbReference type="EMBL" id="EFQ84918.1"/>
    </source>
</evidence>
<reference evidence="4 5" key="1">
    <citation type="journal article" date="2010" name="Genome Biol.">
        <title>A first genome assembly of the barley fungal pathogen Pyrenophora teres f. teres.</title>
        <authorList>
            <person name="Ellwood S.R."/>
            <person name="Liu Z."/>
            <person name="Syme R.A."/>
            <person name="Lai Z."/>
            <person name="Hane J.K."/>
            <person name="Keiper F."/>
            <person name="Moffat C.S."/>
            <person name="Oliver R.P."/>
            <person name="Friesen T.L."/>
        </authorList>
    </citation>
    <scope>NUCLEOTIDE SEQUENCE [LARGE SCALE GENOMIC DNA]</scope>
    <source>
        <strain evidence="4 5">0-1</strain>
    </source>
</reference>
<sequence>MHLPTLSLVLAGTAFAAKNTTRPYSTWMAHSFRSKNQTIDNHYVSAIIHEGYAKAAMAQNDTELAAFAAGEVSSIVSANGTLKGWNSTFYSLDDIRIGNNLLHIWNSEGRKDDKYVIAAKGLREQLNRWPRTPEGGFWHRAPTYENQMWLDGLYMADTFYATYTSYFEPDNTTAWNEIELQFDQIEEHCRNKTSNLLKHGFSSDKSTVWADPVTGASPYVWNRALGWYFVALVEVLEVWPKTHAGYSKLLDYYTTLASGIKDVQDISGGWWLLMDEQLAGLPGNYIESSATALFTYSYLKGVRLGLLEQAYQDTAVKAWDLMLDEFIQYEQNGTLSFTGTVTVGSLKGDASYEYYTTVPLLVNDVTPNNLIYTMSLVSSAVSPSATNPSCSTADFTQFPTKDVFCAVGSISGVPSNTTDALSKCCKDAPVEEFNGKCGYYCLSYGQNVGDLQNCFMKEGVNPSQIFCSGNNTAEATGTPSGSGVASKTGASASNTGANAPDKTGAASTVLAPQGVSKAGLGMLGMLAVSAFAGALL</sequence>
<keyword evidence="3" id="KW-0732">Signal</keyword>
<keyword evidence="5" id="KW-1185">Reference proteome</keyword>
<dbReference type="Proteomes" id="UP000001067">
    <property type="component" value="Unassembled WGS sequence"/>
</dbReference>
<dbReference type="Gene3D" id="1.50.10.10">
    <property type="match status" value="1"/>
</dbReference>
<dbReference type="KEGG" id="pte:PTT_20299"/>
<dbReference type="HOGENOM" id="CLU_514823_0_0_1"/>
<dbReference type="InterPro" id="IPR052043">
    <property type="entry name" value="PolySaccharide_Degr_Enz"/>
</dbReference>
<dbReference type="InterPro" id="IPR008928">
    <property type="entry name" value="6-hairpin_glycosidase_sf"/>
</dbReference>
<dbReference type="STRING" id="861557.E3SAS5"/>
<accession>E3SAS5</accession>
<dbReference type="SUPFAM" id="SSF48208">
    <property type="entry name" value="Six-hairpin glycosidases"/>
    <property type="match status" value="1"/>
</dbReference>
<dbReference type="eggNOG" id="ENOG502QV67">
    <property type="taxonomic scope" value="Eukaryota"/>
</dbReference>
<evidence type="ECO:0008006" key="6">
    <source>
        <dbReference type="Google" id="ProtNLM"/>
    </source>
</evidence>
<feature type="chain" id="PRO_5003181924" description="Glycoside hydrolase family 105 protein" evidence="3">
    <location>
        <begin position="17"/>
        <end position="536"/>
    </location>
</feature>
<feature type="compositionally biased region" description="Polar residues" evidence="2">
    <location>
        <begin position="477"/>
        <end position="497"/>
    </location>
</feature>
<dbReference type="InterPro" id="IPR012341">
    <property type="entry name" value="6hp_glycosidase-like_sf"/>
</dbReference>
<feature type="region of interest" description="Disordered" evidence="2">
    <location>
        <begin position="477"/>
        <end position="505"/>
    </location>
</feature>
<organism evidence="5">
    <name type="scientific">Pyrenophora teres f. teres (strain 0-1)</name>
    <name type="common">Barley net blotch fungus</name>
    <name type="synonym">Drechslera teres f. teres</name>
    <dbReference type="NCBI Taxonomy" id="861557"/>
    <lineage>
        <taxon>Eukaryota</taxon>
        <taxon>Fungi</taxon>
        <taxon>Dikarya</taxon>
        <taxon>Ascomycota</taxon>
        <taxon>Pezizomycotina</taxon>
        <taxon>Dothideomycetes</taxon>
        <taxon>Pleosporomycetidae</taxon>
        <taxon>Pleosporales</taxon>
        <taxon>Pleosporineae</taxon>
        <taxon>Pleosporaceae</taxon>
        <taxon>Pyrenophora</taxon>
    </lineage>
</organism>
<protein>
    <recommendedName>
        <fullName evidence="6">Glycoside hydrolase family 105 protein</fullName>
    </recommendedName>
</protein>
<evidence type="ECO:0000256" key="2">
    <source>
        <dbReference type="SAM" id="MobiDB-lite"/>
    </source>
</evidence>
<evidence type="ECO:0000256" key="1">
    <source>
        <dbReference type="ARBA" id="ARBA00022801"/>
    </source>
</evidence>
<dbReference type="GO" id="GO:0005975">
    <property type="term" value="P:carbohydrate metabolic process"/>
    <property type="evidence" value="ECO:0007669"/>
    <property type="project" value="InterPro"/>
</dbReference>
<feature type="signal peptide" evidence="3">
    <location>
        <begin position="1"/>
        <end position="16"/>
    </location>
</feature>
<dbReference type="OrthoDB" id="540611at2759"/>
<proteinExistence type="predicted"/>
<name>E3SAS5_PYRTT</name>
<keyword evidence="1" id="KW-0378">Hydrolase</keyword>